<dbReference type="Gene3D" id="3.30.300.30">
    <property type="match status" value="1"/>
</dbReference>
<dbReference type="InterPro" id="IPR011034">
    <property type="entry name" value="Formyl_transferase-like_C_sf"/>
</dbReference>
<name>A0A0P0Z2A8_9HYPH</name>
<evidence type="ECO:0000259" key="3">
    <source>
        <dbReference type="PROSITE" id="PS50075"/>
    </source>
</evidence>
<keyword evidence="2" id="KW-0597">Phosphoprotein</keyword>
<dbReference type="GO" id="GO:0004497">
    <property type="term" value="F:monooxygenase activity"/>
    <property type="evidence" value="ECO:0007669"/>
    <property type="project" value="UniProtKB-KW"/>
</dbReference>
<dbReference type="InterPro" id="IPR025110">
    <property type="entry name" value="AMP-bd_C"/>
</dbReference>
<dbReference type="InterPro" id="IPR009081">
    <property type="entry name" value="PP-bd_ACP"/>
</dbReference>
<dbReference type="FunFam" id="2.30.38.10:FF:000001">
    <property type="entry name" value="Non-ribosomal peptide synthetase PvdI"/>
    <property type="match status" value="1"/>
</dbReference>
<dbReference type="InterPro" id="IPR020845">
    <property type="entry name" value="AMP-binding_CS"/>
</dbReference>
<dbReference type="Pfam" id="PF00296">
    <property type="entry name" value="Bac_luciferase"/>
    <property type="match status" value="1"/>
</dbReference>
<dbReference type="Gene3D" id="3.40.50.980">
    <property type="match status" value="2"/>
</dbReference>
<dbReference type="PANTHER" id="PTHR45527">
    <property type="entry name" value="NONRIBOSOMAL PEPTIDE SYNTHETASE"/>
    <property type="match status" value="1"/>
</dbReference>
<dbReference type="EMBL" id="LC066377">
    <property type="protein sequence ID" value="BAT28244.1"/>
    <property type="molecule type" value="Genomic_DNA"/>
</dbReference>
<dbReference type="Pfam" id="PF00501">
    <property type="entry name" value="AMP-binding"/>
    <property type="match status" value="2"/>
</dbReference>
<dbReference type="SUPFAM" id="SSF53328">
    <property type="entry name" value="Formyltransferase"/>
    <property type="match status" value="1"/>
</dbReference>
<dbReference type="NCBIfam" id="TIGR04020">
    <property type="entry name" value="seco_metab_LLM"/>
    <property type="match status" value="1"/>
</dbReference>
<dbReference type="GO" id="GO:0016705">
    <property type="term" value="F:oxidoreductase activity, acting on paired donors, with incorporation or reduction of molecular oxygen"/>
    <property type="evidence" value="ECO:0007669"/>
    <property type="project" value="InterPro"/>
</dbReference>
<dbReference type="GO" id="GO:0044550">
    <property type="term" value="P:secondary metabolite biosynthetic process"/>
    <property type="evidence" value="ECO:0007669"/>
    <property type="project" value="TreeGrafter"/>
</dbReference>
<dbReference type="Gene3D" id="1.10.1200.10">
    <property type="entry name" value="ACP-like"/>
    <property type="match status" value="1"/>
</dbReference>
<keyword evidence="4" id="KW-0560">Oxidoreductase</keyword>
<organism evidence="4">
    <name type="scientific">Aureimonas frigidaquae</name>
    <dbReference type="NCBI Taxonomy" id="424757"/>
    <lineage>
        <taxon>Bacteria</taxon>
        <taxon>Pseudomonadati</taxon>
        <taxon>Pseudomonadota</taxon>
        <taxon>Alphaproteobacteria</taxon>
        <taxon>Hyphomicrobiales</taxon>
        <taxon>Aurantimonadaceae</taxon>
        <taxon>Aureimonas</taxon>
    </lineage>
</organism>
<dbReference type="Gene3D" id="3.40.50.12230">
    <property type="match status" value="1"/>
</dbReference>
<dbReference type="SUPFAM" id="SSF50486">
    <property type="entry name" value="FMT C-terminal domain-like"/>
    <property type="match status" value="1"/>
</dbReference>
<dbReference type="GO" id="GO:0031177">
    <property type="term" value="F:phosphopantetheine binding"/>
    <property type="evidence" value="ECO:0007669"/>
    <property type="project" value="InterPro"/>
</dbReference>
<dbReference type="InterPro" id="IPR036661">
    <property type="entry name" value="Luciferase-like_sf"/>
</dbReference>
<evidence type="ECO:0000256" key="2">
    <source>
        <dbReference type="ARBA" id="ARBA00022553"/>
    </source>
</evidence>
<accession>A0A0P0Z2A8</accession>
<dbReference type="PROSITE" id="PS00455">
    <property type="entry name" value="AMP_BINDING"/>
    <property type="match status" value="1"/>
</dbReference>
<dbReference type="FunFam" id="3.30.300.30:FF:000010">
    <property type="entry name" value="Enterobactin synthetase component F"/>
    <property type="match status" value="1"/>
</dbReference>
<keyword evidence="1" id="KW-0596">Phosphopantetheine</keyword>
<dbReference type="InterPro" id="IPR020806">
    <property type="entry name" value="PKS_PP-bd"/>
</dbReference>
<dbReference type="InterPro" id="IPR045851">
    <property type="entry name" value="AMP-bd_C_sf"/>
</dbReference>
<dbReference type="InterPro" id="IPR024011">
    <property type="entry name" value="Biosynth_lucif-like_mOase_dom"/>
</dbReference>
<dbReference type="SUPFAM" id="SSF47336">
    <property type="entry name" value="ACP-like"/>
    <property type="match status" value="1"/>
</dbReference>
<dbReference type="InterPro" id="IPR011251">
    <property type="entry name" value="Luciferase-like_dom"/>
</dbReference>
<dbReference type="Gene3D" id="3.20.20.30">
    <property type="entry name" value="Luciferase-like domain"/>
    <property type="match status" value="1"/>
</dbReference>
<dbReference type="CDD" id="cd05930">
    <property type="entry name" value="A_NRPS"/>
    <property type="match status" value="1"/>
</dbReference>
<dbReference type="Gene3D" id="3.30.559.30">
    <property type="entry name" value="Nonribosomal peptide synthetase, condensation domain"/>
    <property type="match status" value="1"/>
</dbReference>
<dbReference type="PANTHER" id="PTHR45527:SF1">
    <property type="entry name" value="FATTY ACID SYNTHASE"/>
    <property type="match status" value="1"/>
</dbReference>
<proteinExistence type="predicted"/>
<dbReference type="PROSITE" id="PS50075">
    <property type="entry name" value="CARRIER"/>
    <property type="match status" value="1"/>
</dbReference>
<dbReference type="InterPro" id="IPR002376">
    <property type="entry name" value="Formyl_transf_N"/>
</dbReference>
<reference evidence="4" key="1">
    <citation type="journal article" date="2015" name="Proc. Natl. Acad. Sci. U.S.A.">
        <title>Bacterial clade with the ribosomal RNA operon on a small plasmid rather than the chromosome.</title>
        <authorList>
            <person name="Anda M."/>
            <person name="Ohtsubo Y."/>
            <person name="Okubo T."/>
            <person name="Sugawara M."/>
            <person name="Nagata Y."/>
            <person name="Tsuda M."/>
            <person name="Minamisawa K."/>
            <person name="Mitsui H."/>
        </authorList>
    </citation>
    <scope>NUCLEOTIDE SEQUENCE</scope>
    <source>
        <strain evidence="4">JCM 14755</strain>
    </source>
</reference>
<dbReference type="GO" id="GO:0005737">
    <property type="term" value="C:cytoplasm"/>
    <property type="evidence" value="ECO:0007669"/>
    <property type="project" value="TreeGrafter"/>
</dbReference>
<dbReference type="RefSeq" id="WP_062226279.1">
    <property type="nucleotide sequence ID" value="NZ_BBWR01000002.1"/>
</dbReference>
<dbReference type="OrthoDB" id="9803968at2"/>
<dbReference type="Pfam" id="PF00551">
    <property type="entry name" value="Formyl_trans_N"/>
    <property type="match status" value="1"/>
</dbReference>
<dbReference type="SUPFAM" id="SSF52777">
    <property type="entry name" value="CoA-dependent acyltransferases"/>
    <property type="match status" value="1"/>
</dbReference>
<dbReference type="Pfam" id="PF00550">
    <property type="entry name" value="PP-binding"/>
    <property type="match status" value="1"/>
</dbReference>
<dbReference type="FunFam" id="3.40.50.980:FF:000001">
    <property type="entry name" value="Non-ribosomal peptide synthetase"/>
    <property type="match status" value="1"/>
</dbReference>
<dbReference type="SUPFAM" id="SSF51679">
    <property type="entry name" value="Bacterial luciferase-like"/>
    <property type="match status" value="1"/>
</dbReference>
<keyword evidence="4" id="KW-0503">Monooxygenase</keyword>
<dbReference type="GO" id="GO:0043041">
    <property type="term" value="P:amino acid activation for nonribosomal peptide biosynthetic process"/>
    <property type="evidence" value="ECO:0007669"/>
    <property type="project" value="TreeGrafter"/>
</dbReference>
<dbReference type="InterPro" id="IPR036736">
    <property type="entry name" value="ACP-like_sf"/>
</dbReference>
<dbReference type="InterPro" id="IPR000873">
    <property type="entry name" value="AMP-dep_synth/lig_dom"/>
</dbReference>
<sequence length="1528" mass="163829">MAAFQCVLVGDESLLVECGKLLTARGHSISAIVTANPAIRSFAQAQGIPAMEWGEDLATTLSPFGFDYLFSIANLRMIPRIVWQRARRAAINFHDGPLPRYAGLNTPSWALIAGEGRHGISWHAITDGIDEGGIYARADFDIAADDTGLTLNTKCFEAGLAAFSQMLPGLEDGTLRPEAQHQEGRQLFARRQRPAGLGVLPFDQGADAVSRLARALDFGPGYDNPLTTAKLLVEDGVYTVESVSVVEAASRGVPGTVMDIEGDEVVIATADRPVRVRASGSGRPLSALLRPGAVLPQLNQEDAERLQRIGQDAAGTEAFFRRQLARVADLDLPGIGHVEAPVEPRRIALTGARATAEVAASLLARLSGASAFDLALRHHTIADADAAFPGFFLPSVPLHVEVRADETVGDFARRLSADLSEVKARGACLADLPRRARGLAAPALAVGLSDIAELVPGTALTFAFAEGRAMLIHDRNRFDDAAADALAARFGVLADGFDEAARLADLPLMSDQERRMVLHDWNDTARAYDRSATLHGLIEDQADRTPDAVAVVHGDTALTYAQVETRANRLAHALRAAGVGPDILAGLHVGRNVDLVVGALAIHKAGGAYVPLDPNFPADRLAMMVEDSAAPVVLTERSLADSPALAGVRTLIIEDVLAQEGPEHRPAATAGAHNLAYVIFTSGSTGRPKGVMVEHRNAVNFFAGMDDRIQGVDGADQPVWLAVTSLSFDISVLELFWTLSRGFKVVVYSGEGTAPATAHDLPGTLRPLDFGLFYWGNDDGAGPAKYRLLLEGARFADEHGFQSIWTPERHFHAFGGPYPNPAVTGAAVAAVTRNLAIRAGSCVLPLHHPLRVAEEWAVLDNLSDGRVGIAVASGWMPEDFALRPDNVPPNNKAALLRDLETLRRLWRGDAVDFDFGAGTASYVTQPRPVQPELPVWITTAGNPDTYRDAARAGANVLTHLLGQSVDELADKIRIYRDTLRECGRDPAAFKVTLMLHTLIGKDRESVRDAARQPMKEYLRSAAALIKQYAWAFPAFKRPAGASNAMDIDLRSLAADEVDAILEFAFQRYFEDSGLFGTIDDGARRLDQIAAIGVDDVACLIDFGVDTETALAGLRPLAELVARNRGVAAAAPALATSGGFAELIARHGVTHLQCTPSMARMFLNSDENRAALSAVRHLFLGGEALHGALVRDLTGMSGATIDNMYGPTETTIWSSTLQVHAVDGVVPLGRPIANTQLYALDDQGRPVPPSMPGELYIGGDGVTRGYLNRPDLTAERFLPNPFAGGRMYRTGDLVSFAPDGTLNFLGRADHQVKVRGYRIELGEIETRLNAVPGVAEAVVMAREDRQDDVRLVAYLRVEGAAVGDETLRAALARDLPDYMIPAHFVTLDAFPLTPNAKVDRKALPRPDAVEAKAAPAVYEAPDNAVQRAVVEVFQRILGVDRVGLGDSFFALGGHSLLAVQAHRELKASVAPQLTITDLFRFPTAGALSAHIGGDSGADERLNRVADRAAMRRNAMNERRGGITRMRETG</sequence>
<dbReference type="Pfam" id="PF13193">
    <property type="entry name" value="AMP-binding_C"/>
    <property type="match status" value="1"/>
</dbReference>
<dbReference type="Gene3D" id="3.40.50.12780">
    <property type="entry name" value="N-terminal domain of ligase-like"/>
    <property type="match status" value="1"/>
</dbReference>
<feature type="domain" description="Carrier" evidence="3">
    <location>
        <begin position="1419"/>
        <end position="1494"/>
    </location>
</feature>
<dbReference type="InterPro" id="IPR036477">
    <property type="entry name" value="Formyl_transf_N_sf"/>
</dbReference>
<evidence type="ECO:0000313" key="4">
    <source>
        <dbReference type="EMBL" id="BAT28244.1"/>
    </source>
</evidence>
<dbReference type="InterPro" id="IPR042099">
    <property type="entry name" value="ANL_N_sf"/>
</dbReference>
<protein>
    <submittedName>
        <fullName evidence="4">Natural product biosynthesis luciferase-like monooxygenase domain-containing protein</fullName>
    </submittedName>
</protein>
<evidence type="ECO:0000256" key="1">
    <source>
        <dbReference type="ARBA" id="ARBA00022450"/>
    </source>
</evidence>
<dbReference type="SMART" id="SM00823">
    <property type="entry name" value="PKS_PP"/>
    <property type="match status" value="1"/>
</dbReference>
<dbReference type="SUPFAM" id="SSF56801">
    <property type="entry name" value="Acetyl-CoA synthetase-like"/>
    <property type="match status" value="2"/>
</dbReference>